<keyword evidence="2" id="KW-0812">Transmembrane</keyword>
<evidence type="ECO:0000313" key="4">
    <source>
        <dbReference type="Proteomes" id="UP001312893"/>
    </source>
</evidence>
<feature type="region of interest" description="Disordered" evidence="1">
    <location>
        <begin position="41"/>
        <end position="64"/>
    </location>
</feature>
<accession>A0ABU9FF44</accession>
<evidence type="ECO:0000256" key="2">
    <source>
        <dbReference type="SAM" id="Phobius"/>
    </source>
</evidence>
<proteinExistence type="predicted"/>
<keyword evidence="2" id="KW-0472">Membrane</keyword>
<comment type="caution">
    <text evidence="3">The sequence shown here is derived from an EMBL/GenBank/DDBJ whole genome shotgun (WGS) entry which is preliminary data.</text>
</comment>
<evidence type="ECO:0000313" key="3">
    <source>
        <dbReference type="EMBL" id="MEL0554114.1"/>
    </source>
</evidence>
<dbReference type="Proteomes" id="UP001312893">
    <property type="component" value="Unassembled WGS sequence"/>
</dbReference>
<feature type="compositionally biased region" description="Basic and acidic residues" evidence="1">
    <location>
        <begin position="44"/>
        <end position="58"/>
    </location>
</feature>
<dbReference type="RefSeq" id="WP_187043089.1">
    <property type="nucleotide sequence ID" value="NZ_JARXNK020000105.1"/>
</dbReference>
<sequence length="104" mass="11937">MGKISGSAHHLSRYCLYFLIIVIDALWITQIPAGYIQAGIQPNHPDRENNNNAERADDFSDQQPRTVDLNQKNYALTLINLIFLALNRRMRNHVNVVSILHNIK</sequence>
<evidence type="ECO:0008006" key="5">
    <source>
        <dbReference type="Google" id="ProtNLM"/>
    </source>
</evidence>
<feature type="transmembrane region" description="Helical" evidence="2">
    <location>
        <begin position="14"/>
        <end position="35"/>
    </location>
</feature>
<name>A0ABU9FF44_9ENTR</name>
<keyword evidence="4" id="KW-1185">Reference proteome</keyword>
<dbReference type="EMBL" id="JARXNK020000105">
    <property type="protein sequence ID" value="MEL0554114.1"/>
    <property type="molecule type" value="Genomic_DNA"/>
</dbReference>
<gene>
    <name evidence="3" type="ORF">QFI96_020730</name>
</gene>
<protein>
    <recommendedName>
        <fullName evidence="5">Secreted protein</fullName>
    </recommendedName>
</protein>
<evidence type="ECO:0000256" key="1">
    <source>
        <dbReference type="SAM" id="MobiDB-lite"/>
    </source>
</evidence>
<reference evidence="3 4" key="1">
    <citation type="submission" date="2024-04" db="EMBL/GenBank/DDBJ databases">
        <title>Two novel Raoultella species associated with bleeding cankers of broadleaf hosts, Raoultella scottia sp. nov. and Raoultella lignicola sp. nov.</title>
        <authorList>
            <person name="Brady C.L."/>
        </authorList>
    </citation>
    <scope>NUCLEOTIDE SEQUENCE [LARGE SCALE GENOMIC DNA]</scope>
    <source>
        <strain evidence="3 4">TW_WC1a.1</strain>
    </source>
</reference>
<keyword evidence="2" id="KW-1133">Transmembrane helix</keyword>
<organism evidence="3 4">
    <name type="scientific">Raoultella lignicola</name>
    <dbReference type="NCBI Taxonomy" id="3040939"/>
    <lineage>
        <taxon>Bacteria</taxon>
        <taxon>Pseudomonadati</taxon>
        <taxon>Pseudomonadota</taxon>
        <taxon>Gammaproteobacteria</taxon>
        <taxon>Enterobacterales</taxon>
        <taxon>Enterobacteriaceae</taxon>
        <taxon>Klebsiella/Raoultella group</taxon>
        <taxon>Raoultella</taxon>
    </lineage>
</organism>